<evidence type="ECO:0000313" key="10">
    <source>
        <dbReference type="Proteomes" id="UP000266441"/>
    </source>
</evidence>
<dbReference type="InterPro" id="IPR003661">
    <property type="entry name" value="HisK_dim/P_dom"/>
</dbReference>
<dbReference type="SUPFAM" id="SSF55874">
    <property type="entry name" value="ATPase domain of HSP90 chaperone/DNA topoisomerase II/histidine kinase"/>
    <property type="match status" value="1"/>
</dbReference>
<dbReference type="Gene3D" id="3.30.565.10">
    <property type="entry name" value="Histidine kinase-like ATPase, C-terminal domain"/>
    <property type="match status" value="1"/>
</dbReference>
<evidence type="ECO:0000259" key="8">
    <source>
        <dbReference type="PROSITE" id="PS50109"/>
    </source>
</evidence>
<dbReference type="OrthoDB" id="1933776at2"/>
<evidence type="ECO:0000256" key="4">
    <source>
        <dbReference type="ARBA" id="ARBA00022679"/>
    </source>
</evidence>
<dbReference type="EMBL" id="QWET01000030">
    <property type="protein sequence ID" value="RIH62932.1"/>
    <property type="molecule type" value="Genomic_DNA"/>
</dbReference>
<dbReference type="SMART" id="SM00387">
    <property type="entry name" value="HATPase_c"/>
    <property type="match status" value="1"/>
</dbReference>
<dbReference type="InterPro" id="IPR003594">
    <property type="entry name" value="HATPase_dom"/>
</dbReference>
<dbReference type="PROSITE" id="PS50109">
    <property type="entry name" value="HIS_KIN"/>
    <property type="match status" value="1"/>
</dbReference>
<dbReference type="AlphaFoldDB" id="A0A399CWR1"/>
<evidence type="ECO:0000313" key="9">
    <source>
        <dbReference type="EMBL" id="RIH62932.1"/>
    </source>
</evidence>
<keyword evidence="7" id="KW-0812">Transmembrane</keyword>
<dbReference type="EC" id="2.7.13.3" evidence="2"/>
<evidence type="ECO:0000256" key="6">
    <source>
        <dbReference type="ARBA" id="ARBA00023012"/>
    </source>
</evidence>
<dbReference type="SMART" id="SM00388">
    <property type="entry name" value="HisKA"/>
    <property type="match status" value="1"/>
</dbReference>
<organism evidence="9 10">
    <name type="scientific">Mariniphaga sediminis</name>
    <dbReference type="NCBI Taxonomy" id="1628158"/>
    <lineage>
        <taxon>Bacteria</taxon>
        <taxon>Pseudomonadati</taxon>
        <taxon>Bacteroidota</taxon>
        <taxon>Bacteroidia</taxon>
        <taxon>Marinilabiliales</taxon>
        <taxon>Prolixibacteraceae</taxon>
        <taxon>Mariniphaga</taxon>
    </lineage>
</organism>
<evidence type="ECO:0000256" key="2">
    <source>
        <dbReference type="ARBA" id="ARBA00012438"/>
    </source>
</evidence>
<dbReference type="RefSeq" id="WP_119352107.1">
    <property type="nucleotide sequence ID" value="NZ_QWET01000030.1"/>
</dbReference>
<dbReference type="InterPro" id="IPR050736">
    <property type="entry name" value="Sensor_HK_Regulatory"/>
</dbReference>
<dbReference type="Pfam" id="PF02518">
    <property type="entry name" value="HATPase_c"/>
    <property type="match status" value="1"/>
</dbReference>
<keyword evidence="4" id="KW-0808">Transferase</keyword>
<keyword evidence="10" id="KW-1185">Reference proteome</keyword>
<keyword evidence="3" id="KW-0597">Phosphoprotein</keyword>
<keyword evidence="7" id="KW-0472">Membrane</keyword>
<feature type="transmembrane region" description="Helical" evidence="7">
    <location>
        <begin position="314"/>
        <end position="338"/>
    </location>
</feature>
<feature type="domain" description="Histidine kinase" evidence="8">
    <location>
        <begin position="353"/>
        <end position="572"/>
    </location>
</feature>
<dbReference type="CDD" id="cd00075">
    <property type="entry name" value="HATPase"/>
    <property type="match status" value="1"/>
</dbReference>
<keyword evidence="6" id="KW-0902">Two-component regulatory system</keyword>
<feature type="transmembrane region" description="Helical" evidence="7">
    <location>
        <begin position="5"/>
        <end position="27"/>
    </location>
</feature>
<accession>A0A399CWR1</accession>
<dbReference type="PRINTS" id="PR00344">
    <property type="entry name" value="BCTRLSENSOR"/>
</dbReference>
<dbReference type="InterPro" id="IPR005467">
    <property type="entry name" value="His_kinase_dom"/>
</dbReference>
<evidence type="ECO:0000256" key="3">
    <source>
        <dbReference type="ARBA" id="ARBA00022553"/>
    </source>
</evidence>
<dbReference type="PANTHER" id="PTHR43711">
    <property type="entry name" value="TWO-COMPONENT HISTIDINE KINASE"/>
    <property type="match status" value="1"/>
</dbReference>
<dbReference type="Pfam" id="PF00512">
    <property type="entry name" value="HisKA"/>
    <property type="match status" value="1"/>
</dbReference>
<keyword evidence="5 9" id="KW-0418">Kinase</keyword>
<sequence>MNRKIFAGLVVLMGISIAGIFVVQLVWMNNAIRVKNELFSRSVNDALNNTIKKLEDQHHLSVVSRMVLNDSLKWDSQDLDVKFHFETMPPPPPLPDTFLKPRRPVRIIQRQKTKGKNEHIEVIVEPVPENRDSMFRLHSRLQSKKVVSNVISESKKSVSSDSIIFIQDTIIYNVDSFYTRGMEKIDSLLHRLDTAATILPGISNRVKQKAGNMKRVASQAMTEIISWDTEDVDKELVSTILTEELRNRDIPIRFDFGILHDSILDSGLPSADLMQLISSEYKADLYPNAIFDRGLKLAVVFPGREGFILRSLNWLLVASLIFSLSILTAFALSIFYILRQKKISEMKSDFINNMTHEFKTPIATISVAADSINNEKVIAKAEKVRYFTDMIKKENARMNRQVEDILTIARLDRKDFEFKWETIDIHDLLKEAIQGIALQVEKRGGKIGTRFGASNPSITTDKNHCTNVFYNLLDNAMKYSAGAPQIAITTANKNKGVLISVEDKGIGMTKSVQSKIFERFYRQQSGNIHNVKGFGLGLSYAKAVVVANRGTISVQSEPGRGSKFIVFLPFVRE</sequence>
<dbReference type="InterPro" id="IPR036097">
    <property type="entry name" value="HisK_dim/P_sf"/>
</dbReference>
<evidence type="ECO:0000256" key="1">
    <source>
        <dbReference type="ARBA" id="ARBA00000085"/>
    </source>
</evidence>
<evidence type="ECO:0000256" key="7">
    <source>
        <dbReference type="SAM" id="Phobius"/>
    </source>
</evidence>
<keyword evidence="7" id="KW-1133">Transmembrane helix</keyword>
<protein>
    <recommendedName>
        <fullName evidence="2">histidine kinase</fullName>
        <ecNumber evidence="2">2.7.13.3</ecNumber>
    </recommendedName>
</protein>
<dbReference type="Proteomes" id="UP000266441">
    <property type="component" value="Unassembled WGS sequence"/>
</dbReference>
<dbReference type="InterPro" id="IPR004358">
    <property type="entry name" value="Sig_transdc_His_kin-like_C"/>
</dbReference>
<comment type="catalytic activity">
    <reaction evidence="1">
        <text>ATP + protein L-histidine = ADP + protein N-phospho-L-histidine.</text>
        <dbReference type="EC" id="2.7.13.3"/>
    </reaction>
</comment>
<dbReference type="FunFam" id="3.30.565.10:FF:000006">
    <property type="entry name" value="Sensor histidine kinase WalK"/>
    <property type="match status" value="1"/>
</dbReference>
<dbReference type="InterPro" id="IPR036890">
    <property type="entry name" value="HATPase_C_sf"/>
</dbReference>
<dbReference type="Gene3D" id="1.10.287.130">
    <property type="match status" value="1"/>
</dbReference>
<gene>
    <name evidence="9" type="ORF">D1164_22210</name>
</gene>
<name>A0A399CWR1_9BACT</name>
<reference evidence="9 10" key="1">
    <citation type="journal article" date="2015" name="Int. J. Syst. Evol. Microbiol.">
        <title>Mariniphaga sediminis sp. nov., isolated from coastal sediment.</title>
        <authorList>
            <person name="Wang F.Q."/>
            <person name="Shen Q.Y."/>
            <person name="Chen G.J."/>
            <person name="Du Z.J."/>
        </authorList>
    </citation>
    <scope>NUCLEOTIDE SEQUENCE [LARGE SCALE GENOMIC DNA]</scope>
    <source>
        <strain evidence="9 10">SY21</strain>
    </source>
</reference>
<dbReference type="GO" id="GO:0000155">
    <property type="term" value="F:phosphorelay sensor kinase activity"/>
    <property type="evidence" value="ECO:0007669"/>
    <property type="project" value="InterPro"/>
</dbReference>
<dbReference type="SUPFAM" id="SSF47384">
    <property type="entry name" value="Homodimeric domain of signal transducing histidine kinase"/>
    <property type="match status" value="1"/>
</dbReference>
<dbReference type="CDD" id="cd00082">
    <property type="entry name" value="HisKA"/>
    <property type="match status" value="1"/>
</dbReference>
<dbReference type="PANTHER" id="PTHR43711:SF1">
    <property type="entry name" value="HISTIDINE KINASE 1"/>
    <property type="match status" value="1"/>
</dbReference>
<proteinExistence type="predicted"/>
<comment type="caution">
    <text evidence="9">The sequence shown here is derived from an EMBL/GenBank/DDBJ whole genome shotgun (WGS) entry which is preliminary data.</text>
</comment>
<evidence type="ECO:0000256" key="5">
    <source>
        <dbReference type="ARBA" id="ARBA00022777"/>
    </source>
</evidence>